<dbReference type="RefSeq" id="WP_323468370.1">
    <property type="nucleotide sequence ID" value="NZ_JAWJAY010001512.1"/>
</dbReference>
<accession>A0AAJ2NUF4</accession>
<dbReference type="EMBL" id="JAWJAY010001512">
    <property type="protein sequence ID" value="MDV2888468.1"/>
    <property type="molecule type" value="Genomic_DNA"/>
</dbReference>
<comment type="caution">
    <text evidence="2">The sequence shown here is derived from an EMBL/GenBank/DDBJ whole genome shotgun (WGS) entry which is preliminary data.</text>
</comment>
<dbReference type="Proteomes" id="UP001285636">
    <property type="component" value="Unassembled WGS sequence"/>
</dbReference>
<dbReference type="AlphaFoldDB" id="A0AAJ2NUF4"/>
<feature type="region of interest" description="Disordered" evidence="1">
    <location>
        <begin position="18"/>
        <end position="59"/>
    </location>
</feature>
<reference evidence="2" key="1">
    <citation type="submission" date="2023-10" db="EMBL/GenBank/DDBJ databases">
        <title>Screening of Alkalihalophilus pseudofirmusBZ-TG-HK211 and Its Alleviation of Salt Stress on Rapeseed Growth.</title>
        <authorList>
            <person name="Zhao B."/>
            <person name="Guo T."/>
        </authorList>
    </citation>
    <scope>NUCLEOTIDE SEQUENCE</scope>
    <source>
        <strain evidence="2">BZ-TG-HK211</strain>
    </source>
</reference>
<evidence type="ECO:0000313" key="2">
    <source>
        <dbReference type="EMBL" id="MDV2888468.1"/>
    </source>
</evidence>
<proteinExistence type="predicted"/>
<name>A0AAJ2NUF4_ALKPS</name>
<feature type="non-terminal residue" evidence="2">
    <location>
        <position position="1"/>
    </location>
</feature>
<feature type="compositionally biased region" description="Basic and acidic residues" evidence="1">
    <location>
        <begin position="27"/>
        <end position="59"/>
    </location>
</feature>
<protein>
    <submittedName>
        <fullName evidence="2">Uncharacterized protein</fullName>
    </submittedName>
</protein>
<evidence type="ECO:0000313" key="3">
    <source>
        <dbReference type="Proteomes" id="UP001285636"/>
    </source>
</evidence>
<gene>
    <name evidence="2" type="ORF">RYX45_25235</name>
</gene>
<sequence>MSKIKDFNSVKNELREQKDLVTLLGSEKSRAETQPKEEREREREREESSFEKDLILRRN</sequence>
<organism evidence="2 3">
    <name type="scientific">Alkalihalophilus pseudofirmus</name>
    <name type="common">Bacillus pseudofirmus</name>
    <dbReference type="NCBI Taxonomy" id="79885"/>
    <lineage>
        <taxon>Bacteria</taxon>
        <taxon>Bacillati</taxon>
        <taxon>Bacillota</taxon>
        <taxon>Bacilli</taxon>
        <taxon>Bacillales</taxon>
        <taxon>Bacillaceae</taxon>
        <taxon>Alkalihalophilus</taxon>
    </lineage>
</organism>
<evidence type="ECO:0000256" key="1">
    <source>
        <dbReference type="SAM" id="MobiDB-lite"/>
    </source>
</evidence>